<gene>
    <name evidence="2" type="ORF">G9Q37_19550</name>
</gene>
<reference evidence="2 3" key="1">
    <citation type="submission" date="2020-03" db="EMBL/GenBank/DDBJ databases">
        <title>Hydrogenophaga sp. nov. isolated from cyanobacterial mat.</title>
        <authorList>
            <person name="Thorat V."/>
            <person name="Kirdat K."/>
            <person name="Tiwarekar B."/>
            <person name="Costa E.D."/>
            <person name="Yadav A."/>
        </authorList>
    </citation>
    <scope>NUCLEOTIDE SEQUENCE [LARGE SCALE GENOMIC DNA]</scope>
    <source>
        <strain evidence="2 3">BA0156</strain>
    </source>
</reference>
<evidence type="ECO:0000313" key="3">
    <source>
        <dbReference type="Proteomes" id="UP000503162"/>
    </source>
</evidence>
<proteinExistence type="predicted"/>
<dbReference type="Proteomes" id="UP000503162">
    <property type="component" value="Chromosome"/>
</dbReference>
<dbReference type="Gene3D" id="3.30.1460.10">
    <property type="match status" value="1"/>
</dbReference>
<dbReference type="AlphaFoldDB" id="A0A6G8IMI2"/>
<evidence type="ECO:0000256" key="1">
    <source>
        <dbReference type="SAM" id="MobiDB-lite"/>
    </source>
</evidence>
<dbReference type="RefSeq" id="WP_166229923.1">
    <property type="nucleotide sequence ID" value="NZ_CP049989.1"/>
</dbReference>
<sequence>MTELEHIDHLIATIVDASDHVLGFVREDQEPCWTLLFADELWVEVEVRDDGLVSVGASIGEAPQGLASQKMNELLLQYTGLSADTAASLTPDGVLRLRQLLAPASLDAEPLRTRLEGFAAKAQVWRELLRTPPQAPPDTATGRPTAYLLGMRG</sequence>
<protein>
    <submittedName>
        <fullName evidence="2">Type III secretion system chaperone</fullName>
    </submittedName>
</protein>
<evidence type="ECO:0000313" key="2">
    <source>
        <dbReference type="EMBL" id="QIM54190.1"/>
    </source>
</evidence>
<accession>A0A6G8IMI2</accession>
<dbReference type="SUPFAM" id="SSF69635">
    <property type="entry name" value="Type III secretory system chaperone-like"/>
    <property type="match status" value="1"/>
</dbReference>
<name>A0A6G8IMI2_9BURK</name>
<keyword evidence="3" id="KW-1185">Reference proteome</keyword>
<organism evidence="2 3">
    <name type="scientific">Hydrogenophaga crocea</name>
    <dbReference type="NCBI Taxonomy" id="2716225"/>
    <lineage>
        <taxon>Bacteria</taxon>
        <taxon>Pseudomonadati</taxon>
        <taxon>Pseudomonadota</taxon>
        <taxon>Betaproteobacteria</taxon>
        <taxon>Burkholderiales</taxon>
        <taxon>Comamonadaceae</taxon>
        <taxon>Hydrogenophaga</taxon>
    </lineage>
</organism>
<dbReference type="EMBL" id="CP049989">
    <property type="protein sequence ID" value="QIM54190.1"/>
    <property type="molecule type" value="Genomic_DNA"/>
</dbReference>
<dbReference type="KEGG" id="hcz:G9Q37_19550"/>
<feature type="region of interest" description="Disordered" evidence="1">
    <location>
        <begin position="131"/>
        <end position="153"/>
    </location>
</feature>